<dbReference type="Proteomes" id="UP000183918">
    <property type="component" value="Unassembled WGS sequence"/>
</dbReference>
<keyword evidence="6" id="KW-1185">Reference proteome</keyword>
<evidence type="ECO:0000259" key="3">
    <source>
        <dbReference type="Pfam" id="PF01648"/>
    </source>
</evidence>
<accession>A0A1H3GRA7</accession>
<dbReference type="Pfam" id="PF01648">
    <property type="entry name" value="ACPS"/>
    <property type="match status" value="1"/>
</dbReference>
<dbReference type="OrthoDB" id="9808281at2"/>
<reference evidence="5 6" key="1">
    <citation type="submission" date="2016-10" db="EMBL/GenBank/DDBJ databases">
        <authorList>
            <person name="de Groot N.N."/>
        </authorList>
    </citation>
    <scope>NUCLEOTIDE SEQUENCE [LARGE SCALE GENOMIC DNA]</scope>
    <source>
        <strain evidence="5 6">DSM 14045</strain>
    </source>
</reference>
<dbReference type="InterPro" id="IPR037143">
    <property type="entry name" value="4-PPantetheinyl_Trfase_dom_sf"/>
</dbReference>
<dbReference type="GO" id="GO:0000287">
    <property type="term" value="F:magnesium ion binding"/>
    <property type="evidence" value="ECO:0007669"/>
    <property type="project" value="InterPro"/>
</dbReference>
<dbReference type="SUPFAM" id="SSF56214">
    <property type="entry name" value="4'-phosphopantetheinyl transferase"/>
    <property type="match status" value="2"/>
</dbReference>
<dbReference type="GO" id="GO:0008897">
    <property type="term" value="F:holo-[acyl-carrier-protein] synthase activity"/>
    <property type="evidence" value="ECO:0007669"/>
    <property type="project" value="InterPro"/>
</dbReference>
<dbReference type="PANTHER" id="PTHR12215">
    <property type="entry name" value="PHOSPHOPANTETHEINE TRANSFERASE"/>
    <property type="match status" value="1"/>
</dbReference>
<dbReference type="InterPro" id="IPR055066">
    <property type="entry name" value="AASDHPPT_N"/>
</dbReference>
<feature type="domain" description="4'-phosphopantetheinyl transferase" evidence="3">
    <location>
        <begin position="102"/>
        <end position="178"/>
    </location>
</feature>
<dbReference type="AlphaFoldDB" id="A0A1H3GRA7"/>
<organism evidence="5 6">
    <name type="scientific">Lachnobacterium bovis DSM 14045</name>
    <dbReference type="NCBI Taxonomy" id="1122142"/>
    <lineage>
        <taxon>Bacteria</taxon>
        <taxon>Bacillati</taxon>
        <taxon>Bacillota</taxon>
        <taxon>Clostridia</taxon>
        <taxon>Lachnospirales</taxon>
        <taxon>Lachnospiraceae</taxon>
        <taxon>Lachnobacterium</taxon>
    </lineage>
</organism>
<dbReference type="InterPro" id="IPR050559">
    <property type="entry name" value="P-Pant_transferase_sf"/>
</dbReference>
<dbReference type="GO" id="GO:0005829">
    <property type="term" value="C:cytosol"/>
    <property type="evidence" value="ECO:0007669"/>
    <property type="project" value="TreeGrafter"/>
</dbReference>
<dbReference type="RefSeq" id="WP_074716087.1">
    <property type="nucleotide sequence ID" value="NZ_FNPG01000007.1"/>
</dbReference>
<keyword evidence="2 5" id="KW-0808">Transferase</keyword>
<dbReference type="PANTHER" id="PTHR12215:SF15">
    <property type="entry name" value="4'-PHOSPHOPANTETHEINYL TRANSFERASE SUPERFAMILY-RELATED"/>
    <property type="match status" value="1"/>
</dbReference>
<dbReference type="InterPro" id="IPR008278">
    <property type="entry name" value="4-PPantetheinyl_Trfase_dom"/>
</dbReference>
<dbReference type="Gene3D" id="3.90.470.20">
    <property type="entry name" value="4'-phosphopantetheinyl transferase domain"/>
    <property type="match status" value="1"/>
</dbReference>
<evidence type="ECO:0000256" key="2">
    <source>
        <dbReference type="ARBA" id="ARBA00022679"/>
    </source>
</evidence>
<evidence type="ECO:0000259" key="4">
    <source>
        <dbReference type="Pfam" id="PF22624"/>
    </source>
</evidence>
<evidence type="ECO:0000256" key="1">
    <source>
        <dbReference type="ARBA" id="ARBA00010990"/>
    </source>
</evidence>
<protein>
    <submittedName>
        <fullName evidence="5">4'-phosphopantetheinyl transferase</fullName>
    </submittedName>
</protein>
<sequence>MLKVYYARCIEKDSFSEKLEQDKLHSDRIKKIQKLSNIDEKCRSLSAGLLVSYALEKENISIKDIKIEYKENGKPYLKDCNLYYNISHTKNYVAVVVSDREVGIDVETIRERWIKRYQQLENLANKILSDKEKIIFDLKDTIDDKAAYFTEIWTKKESYVKTTGKGITSELSKIDTSEMDCFFTDRIDYRTFLSICCFENVNILEKINKKELKL</sequence>
<feature type="domain" description="4'-phosphopantetheinyl transferase N-terminal" evidence="4">
    <location>
        <begin position="28"/>
        <end position="96"/>
    </location>
</feature>
<evidence type="ECO:0000313" key="6">
    <source>
        <dbReference type="Proteomes" id="UP000183918"/>
    </source>
</evidence>
<dbReference type="STRING" id="1122142.SAMN02910414_00620"/>
<dbReference type="Pfam" id="PF22624">
    <property type="entry name" value="AASDHPPT_N"/>
    <property type="match status" value="1"/>
</dbReference>
<dbReference type="EMBL" id="FNPG01000007">
    <property type="protein sequence ID" value="SDY05590.1"/>
    <property type="molecule type" value="Genomic_DNA"/>
</dbReference>
<name>A0A1H3GRA7_9FIRM</name>
<comment type="similarity">
    <text evidence="1">Belongs to the P-Pant transferase superfamily. Gsp/Sfp/HetI/AcpT family.</text>
</comment>
<evidence type="ECO:0000313" key="5">
    <source>
        <dbReference type="EMBL" id="SDY05590.1"/>
    </source>
</evidence>
<dbReference type="GO" id="GO:0019878">
    <property type="term" value="P:lysine biosynthetic process via aminoadipic acid"/>
    <property type="evidence" value="ECO:0007669"/>
    <property type="project" value="TreeGrafter"/>
</dbReference>
<proteinExistence type="inferred from homology"/>
<gene>
    <name evidence="5" type="ORF">SAMN02910414_00620</name>
</gene>